<feature type="transmembrane region" description="Helical" evidence="1">
    <location>
        <begin position="20"/>
        <end position="47"/>
    </location>
</feature>
<protein>
    <recommendedName>
        <fullName evidence="4">DUF4408 domain-containing protein</fullName>
    </recommendedName>
</protein>
<organism evidence="2 3">
    <name type="scientific">Vigna angularis var. angularis</name>
    <dbReference type="NCBI Taxonomy" id="157739"/>
    <lineage>
        <taxon>Eukaryota</taxon>
        <taxon>Viridiplantae</taxon>
        <taxon>Streptophyta</taxon>
        <taxon>Embryophyta</taxon>
        <taxon>Tracheophyta</taxon>
        <taxon>Spermatophyta</taxon>
        <taxon>Magnoliopsida</taxon>
        <taxon>eudicotyledons</taxon>
        <taxon>Gunneridae</taxon>
        <taxon>Pentapetalae</taxon>
        <taxon>rosids</taxon>
        <taxon>fabids</taxon>
        <taxon>Fabales</taxon>
        <taxon>Fabaceae</taxon>
        <taxon>Papilionoideae</taxon>
        <taxon>50 kb inversion clade</taxon>
        <taxon>NPAAA clade</taxon>
        <taxon>indigoferoid/millettioid clade</taxon>
        <taxon>Phaseoleae</taxon>
        <taxon>Vigna</taxon>
    </lineage>
</organism>
<dbReference type="AlphaFoldDB" id="A0A0S3QXU3"/>
<keyword evidence="1" id="KW-0812">Transmembrane</keyword>
<evidence type="ECO:0000313" key="3">
    <source>
        <dbReference type="Proteomes" id="UP000291084"/>
    </source>
</evidence>
<reference evidence="2 3" key="1">
    <citation type="journal article" date="2015" name="Sci. Rep.">
        <title>The power of single molecule real-time sequencing technology in the de novo assembly of a eukaryotic genome.</title>
        <authorList>
            <person name="Sakai H."/>
            <person name="Naito K."/>
            <person name="Ogiso-Tanaka E."/>
            <person name="Takahashi Y."/>
            <person name="Iseki K."/>
            <person name="Muto C."/>
            <person name="Satou K."/>
            <person name="Teruya K."/>
            <person name="Shiroma A."/>
            <person name="Shimoji M."/>
            <person name="Hirano T."/>
            <person name="Itoh T."/>
            <person name="Kaga A."/>
            <person name="Tomooka N."/>
        </authorList>
    </citation>
    <scope>NUCLEOTIDE SEQUENCE [LARGE SCALE GENOMIC DNA]</scope>
    <source>
        <strain evidence="3">cv. Shumari</strain>
    </source>
</reference>
<feature type="transmembrane region" description="Helical" evidence="1">
    <location>
        <begin position="53"/>
        <end position="85"/>
    </location>
</feature>
<keyword evidence="1" id="KW-0472">Membrane</keyword>
<accession>A0A0S3QXU3</accession>
<dbReference type="EMBL" id="AP015034">
    <property type="protein sequence ID" value="BAT73127.1"/>
    <property type="molecule type" value="Genomic_DNA"/>
</dbReference>
<gene>
    <name evidence="2" type="primary">Vigan.01G058700</name>
    <name evidence="2" type="ORF">VIGAN_01058700</name>
</gene>
<evidence type="ECO:0008006" key="4">
    <source>
        <dbReference type="Google" id="ProtNLM"/>
    </source>
</evidence>
<name>A0A0S3QXU3_PHAAN</name>
<evidence type="ECO:0000256" key="1">
    <source>
        <dbReference type="SAM" id="Phobius"/>
    </source>
</evidence>
<evidence type="ECO:0000313" key="2">
    <source>
        <dbReference type="EMBL" id="BAT73127.1"/>
    </source>
</evidence>
<dbReference type="OrthoDB" id="781735at2759"/>
<dbReference type="Proteomes" id="UP000291084">
    <property type="component" value="Chromosome 1"/>
</dbReference>
<dbReference type="PANTHER" id="PTHR35762:SF2">
    <property type="entry name" value="TRANSMEMBRANE PROTEIN"/>
    <property type="match status" value="1"/>
</dbReference>
<keyword evidence="1" id="KW-1133">Transmembrane helix</keyword>
<sequence>MDPTQMKKIQAMKRYKSHQFLNNLYVYFVSALTCSVFCFVTFCMPYLSSLLRLFFFVHISSLVPVLFSSKLLFIMGNLIIFFLVVNSRILSSDPSSTPVVYYDEYIRSSQTPKPLVATVEVKRGKTLEKHVVGEILDIDSVDFKCKGRVEKGTETFKEDDDIDAGDEQRLIPSCSDELNKRADDFIARVNRQRRLELSLLNYGGSY</sequence>
<proteinExistence type="predicted"/>
<keyword evidence="3" id="KW-1185">Reference proteome</keyword>
<dbReference type="PANTHER" id="PTHR35762">
    <property type="entry name" value="TRANSMEMBRANE PROTEIN"/>
    <property type="match status" value="1"/>
</dbReference>